<protein>
    <submittedName>
        <fullName evidence="3">Uncharacterized protein</fullName>
    </submittedName>
</protein>
<name>A0A8H6WBE7_9AGAR</name>
<keyword evidence="1" id="KW-0175">Coiled coil</keyword>
<feature type="compositionally biased region" description="Basic and acidic residues" evidence="2">
    <location>
        <begin position="382"/>
        <end position="402"/>
    </location>
</feature>
<dbReference type="Proteomes" id="UP000636479">
    <property type="component" value="Unassembled WGS sequence"/>
</dbReference>
<dbReference type="GeneID" id="59343237"/>
<sequence length="411" mass="45743">MPPSRSAATPERGSAPLLVTVMKDNAELKAALVCKTTEVRAAEKALEILAAEAEGLETMRDELATAQRELQAVTQRLHAAQDEIDLLRATMRQRDDALDDLEHETRMLRDENWHLRSAREEERYKSTHQLRTSGHTHIPEPLPSYTPMLLQATRIWTPAGVKPMEATQAARTIVISVKTGFPPANTIGKFDGPADNVDLSQAPHRIRPLLFIPGRILWSRARGGHAIAYAPTHEFVNGIWRPHSHLTSLASPSLEVDLLCHQQDRLYYMGVYRVLSLRSVPGCVAVGDIPPDISRFAVFRAMRVRQHDLEDTLKLAQNPKFAATTGPGRPTVESFGLQLLGYDDGVRDMLSVYFRGVGACEPAIKATPMAQTQFKVWSGPKRKWDPSDSQRDTDAAAPDRKKGNWTRSEGT</sequence>
<dbReference type="RefSeq" id="XP_037223606.1">
    <property type="nucleotide sequence ID" value="XM_037360721.1"/>
</dbReference>
<keyword evidence="4" id="KW-1185">Reference proteome</keyword>
<feature type="region of interest" description="Disordered" evidence="2">
    <location>
        <begin position="377"/>
        <end position="411"/>
    </location>
</feature>
<gene>
    <name evidence="3" type="ORF">MIND_00389000</name>
</gene>
<dbReference type="AlphaFoldDB" id="A0A8H6WBE7"/>
<evidence type="ECO:0000313" key="4">
    <source>
        <dbReference type="Proteomes" id="UP000636479"/>
    </source>
</evidence>
<reference evidence="3" key="1">
    <citation type="submission" date="2020-05" db="EMBL/GenBank/DDBJ databases">
        <title>Mycena genomes resolve the evolution of fungal bioluminescence.</title>
        <authorList>
            <person name="Tsai I.J."/>
        </authorList>
    </citation>
    <scope>NUCLEOTIDE SEQUENCE</scope>
    <source>
        <strain evidence="3">171206Taipei</strain>
    </source>
</reference>
<feature type="coiled-coil region" evidence="1">
    <location>
        <begin position="39"/>
        <end position="104"/>
    </location>
</feature>
<evidence type="ECO:0000256" key="1">
    <source>
        <dbReference type="SAM" id="Coils"/>
    </source>
</evidence>
<organism evidence="3 4">
    <name type="scientific">Mycena indigotica</name>
    <dbReference type="NCBI Taxonomy" id="2126181"/>
    <lineage>
        <taxon>Eukaryota</taxon>
        <taxon>Fungi</taxon>
        <taxon>Dikarya</taxon>
        <taxon>Basidiomycota</taxon>
        <taxon>Agaricomycotina</taxon>
        <taxon>Agaricomycetes</taxon>
        <taxon>Agaricomycetidae</taxon>
        <taxon>Agaricales</taxon>
        <taxon>Marasmiineae</taxon>
        <taxon>Mycenaceae</taxon>
        <taxon>Mycena</taxon>
    </lineage>
</organism>
<proteinExistence type="predicted"/>
<accession>A0A8H6WBE7</accession>
<evidence type="ECO:0000256" key="2">
    <source>
        <dbReference type="SAM" id="MobiDB-lite"/>
    </source>
</evidence>
<comment type="caution">
    <text evidence="3">The sequence shown here is derived from an EMBL/GenBank/DDBJ whole genome shotgun (WGS) entry which is preliminary data.</text>
</comment>
<dbReference type="OrthoDB" id="3060478at2759"/>
<dbReference type="EMBL" id="JACAZF010000003">
    <property type="protein sequence ID" value="KAF7310156.1"/>
    <property type="molecule type" value="Genomic_DNA"/>
</dbReference>
<evidence type="ECO:0000313" key="3">
    <source>
        <dbReference type="EMBL" id="KAF7310156.1"/>
    </source>
</evidence>